<protein>
    <submittedName>
        <fullName evidence="1">Uncharacterized protein</fullName>
    </submittedName>
</protein>
<proteinExistence type="predicted"/>
<evidence type="ECO:0000313" key="1">
    <source>
        <dbReference type="EMBL" id="EMS48659.1"/>
    </source>
</evidence>
<sequence length="86" mass="10044">MEICLRGLTKEPTLKPLDEDVLWNLQFAALFVTCTSKFVLWNDDQKLQLRLRKNIGKHYHYDPPSIIIVEGISVSLHIGYRYVIPM</sequence>
<organism evidence="1">
    <name type="scientific">Triticum urartu</name>
    <name type="common">Red wild einkorn</name>
    <name type="synonym">Crithodium urartu</name>
    <dbReference type="NCBI Taxonomy" id="4572"/>
    <lineage>
        <taxon>Eukaryota</taxon>
        <taxon>Viridiplantae</taxon>
        <taxon>Streptophyta</taxon>
        <taxon>Embryophyta</taxon>
        <taxon>Tracheophyta</taxon>
        <taxon>Spermatophyta</taxon>
        <taxon>Magnoliopsida</taxon>
        <taxon>Liliopsida</taxon>
        <taxon>Poales</taxon>
        <taxon>Poaceae</taxon>
        <taxon>BOP clade</taxon>
        <taxon>Pooideae</taxon>
        <taxon>Triticodae</taxon>
        <taxon>Triticeae</taxon>
        <taxon>Triticinae</taxon>
        <taxon>Triticum</taxon>
    </lineage>
</organism>
<dbReference type="AlphaFoldDB" id="M7ZKP9"/>
<accession>M7ZKP9</accession>
<dbReference type="EMBL" id="KD250365">
    <property type="protein sequence ID" value="EMS48659.1"/>
    <property type="molecule type" value="Genomic_DNA"/>
</dbReference>
<name>M7ZKP9_TRIUA</name>
<reference evidence="1" key="1">
    <citation type="journal article" date="2013" name="Nature">
        <title>Draft genome of the wheat A-genome progenitor Triticum urartu.</title>
        <authorList>
            <person name="Ling H.Q."/>
            <person name="Zhao S."/>
            <person name="Liu D."/>
            <person name="Wang J."/>
            <person name="Sun H."/>
            <person name="Zhang C."/>
            <person name="Fan H."/>
            <person name="Li D."/>
            <person name="Dong L."/>
            <person name="Tao Y."/>
            <person name="Gao C."/>
            <person name="Wu H."/>
            <person name="Li Y."/>
            <person name="Cui Y."/>
            <person name="Guo X."/>
            <person name="Zheng S."/>
            <person name="Wang B."/>
            <person name="Yu K."/>
            <person name="Liang Q."/>
            <person name="Yang W."/>
            <person name="Lou X."/>
            <person name="Chen J."/>
            <person name="Feng M."/>
            <person name="Jian J."/>
            <person name="Zhang X."/>
            <person name="Luo G."/>
            <person name="Jiang Y."/>
            <person name="Liu J."/>
            <person name="Wang Z."/>
            <person name="Sha Y."/>
            <person name="Zhang B."/>
            <person name="Wu H."/>
            <person name="Tang D."/>
            <person name="Shen Q."/>
            <person name="Xue P."/>
            <person name="Zou S."/>
            <person name="Wang X."/>
            <person name="Liu X."/>
            <person name="Wang F."/>
            <person name="Yang Y."/>
            <person name="An X."/>
            <person name="Dong Z."/>
            <person name="Zhang K."/>
            <person name="Zhang X."/>
            <person name="Luo M.C."/>
            <person name="Dvorak J."/>
            <person name="Tong Y."/>
            <person name="Wang J."/>
            <person name="Yang H."/>
            <person name="Li Z."/>
            <person name="Wang D."/>
            <person name="Zhang A."/>
            <person name="Wang J."/>
        </authorList>
    </citation>
    <scope>NUCLEOTIDE SEQUENCE</scope>
</reference>
<gene>
    <name evidence="1" type="ORF">TRIUR3_29317</name>
</gene>